<dbReference type="FunFam" id="1.20.1250.20:FF:000147">
    <property type="entry name" value="Protein NRT1/ PTR family 5.10"/>
    <property type="match status" value="1"/>
</dbReference>
<evidence type="ECO:0000256" key="3">
    <source>
        <dbReference type="ARBA" id="ARBA00022448"/>
    </source>
</evidence>
<proteinExistence type="inferred from homology"/>
<feature type="transmembrane region" description="Helical" evidence="9">
    <location>
        <begin position="376"/>
        <end position="398"/>
    </location>
</feature>
<keyword evidence="3" id="KW-0813">Transport</keyword>
<accession>A0AAV1E3X4</accession>
<feature type="transmembrane region" description="Helical" evidence="9">
    <location>
        <begin position="471"/>
        <end position="490"/>
    </location>
</feature>
<dbReference type="GO" id="GO:0080054">
    <property type="term" value="F:low-affinity nitrate transmembrane transporter activity"/>
    <property type="evidence" value="ECO:0007669"/>
    <property type="project" value="UniProtKB-ARBA"/>
</dbReference>
<dbReference type="InterPro" id="IPR000109">
    <property type="entry name" value="POT_fam"/>
</dbReference>
<dbReference type="Pfam" id="PF00854">
    <property type="entry name" value="PTR2"/>
    <property type="match status" value="1"/>
</dbReference>
<gene>
    <name evidence="10" type="ORF">OLC1_LOCUS21570</name>
</gene>
<dbReference type="Gene3D" id="1.20.1250.20">
    <property type="entry name" value="MFS general substrate transporter like domains"/>
    <property type="match status" value="1"/>
</dbReference>
<evidence type="ECO:0000256" key="4">
    <source>
        <dbReference type="ARBA" id="ARBA00022553"/>
    </source>
</evidence>
<feature type="transmembrane region" description="Helical" evidence="9">
    <location>
        <begin position="502"/>
        <end position="523"/>
    </location>
</feature>
<dbReference type="InterPro" id="IPR044739">
    <property type="entry name" value="NRT1/PTR"/>
</dbReference>
<evidence type="ECO:0000313" key="10">
    <source>
        <dbReference type="EMBL" id="CAI9114953.1"/>
    </source>
</evidence>
<keyword evidence="4" id="KW-0597">Phosphoprotein</keyword>
<comment type="subcellular location">
    <subcellularLocation>
        <location evidence="1">Membrane</location>
        <topology evidence="1">Multi-pass membrane protein</topology>
    </subcellularLocation>
</comment>
<reference evidence="10" key="1">
    <citation type="submission" date="2023-03" db="EMBL/GenBank/DDBJ databases">
        <authorList>
            <person name="Julca I."/>
        </authorList>
    </citation>
    <scope>NUCLEOTIDE SEQUENCE</scope>
</reference>
<comment type="similarity">
    <text evidence="2">Belongs to the major facilitator superfamily. Proton-dependent oligopeptide transporter (POT/PTR) (TC 2.A.17) family.</text>
</comment>
<feature type="transmembrane region" description="Helical" evidence="9">
    <location>
        <begin position="419"/>
        <end position="439"/>
    </location>
</feature>
<dbReference type="AlphaFoldDB" id="A0AAV1E3X4"/>
<dbReference type="GO" id="GO:0071916">
    <property type="term" value="F:dipeptide transmembrane transporter activity"/>
    <property type="evidence" value="ECO:0007669"/>
    <property type="project" value="InterPro"/>
</dbReference>
<protein>
    <submittedName>
        <fullName evidence="10">OLC1v1015780C1</fullName>
    </submittedName>
</protein>
<dbReference type="PROSITE" id="PS01022">
    <property type="entry name" value="PTR2_1"/>
    <property type="match status" value="1"/>
</dbReference>
<evidence type="ECO:0000256" key="7">
    <source>
        <dbReference type="ARBA" id="ARBA00023136"/>
    </source>
</evidence>
<dbReference type="GO" id="GO:0042937">
    <property type="term" value="F:tripeptide transmembrane transporter activity"/>
    <property type="evidence" value="ECO:0007669"/>
    <property type="project" value="InterPro"/>
</dbReference>
<dbReference type="SUPFAM" id="SSF103473">
    <property type="entry name" value="MFS general substrate transporter"/>
    <property type="match status" value="1"/>
</dbReference>
<evidence type="ECO:0000256" key="6">
    <source>
        <dbReference type="ARBA" id="ARBA00022989"/>
    </source>
</evidence>
<evidence type="ECO:0000256" key="1">
    <source>
        <dbReference type="ARBA" id="ARBA00004141"/>
    </source>
</evidence>
<feature type="transmembrane region" description="Helical" evidence="9">
    <location>
        <begin position="230"/>
        <end position="250"/>
    </location>
</feature>
<dbReference type="InterPro" id="IPR018456">
    <property type="entry name" value="PTR2_symporter_CS"/>
</dbReference>
<name>A0AAV1E3X4_OLDCO</name>
<keyword evidence="7 9" id="KW-0472">Membrane</keyword>
<comment type="similarity">
    <text evidence="8">Belongs to the major facilitator superfamily. Phosphate:H(+) symporter (TC 2.A.1.9) family.</text>
</comment>
<dbReference type="GO" id="GO:0009705">
    <property type="term" value="C:plant-type vacuole membrane"/>
    <property type="evidence" value="ECO:0007669"/>
    <property type="project" value="UniProtKB-ARBA"/>
</dbReference>
<sequence length="578" mass="63374">MTASTSTELNASEVIETPFLVNDTVEDNVDYKGCPVKRSESGGWRSAAFIIGLEISERIAFCGIGSNLINYLTGSLGQSTATAAANVNAWSGAASLLPLLGGFVADSFFGRYRTILIASLLFILGLGFLTLSAVLPSFSSADCQNAAKDVACFPSELRIGFFFFSLYLVALAEGGHRPCVQAFGADQFDGRDPTERRAKSSFFNWWYFGMCGGSMITFLVLNYIQDNLGWGLGFGIPCVAMAVGLILFLFGTKTYRFRINGDEMSPFLRIGRVFVKAGKNWRASSSAISIEEESLGFLPYEGSQQFKFLNKALLARDNSKEDDHVCSITDVEEAKAVLRLFPIWATGLVYGIMFSQPPTFFTKQGVTMDRSISPSVQVPAASLLSFMTLSIMIFIPIYDRVLVPIARSVSGRPSGLTTLQRVGTGIVLSCLTMVIAALVEMKRLETAKAYGLVDNPKETIPMSVAWLIPQYFLFGVADTFISIGLQEFFYDQVPSDLKSIGLALYLSVFGFGNFLSSFLISVIEKATGGDGRDSWFSDNLNKAHLDYFYWLLSALSAVSLITYLYFTQSHIYNRASNI</sequence>
<keyword evidence="5 9" id="KW-0812">Transmembrane</keyword>
<evidence type="ECO:0000256" key="5">
    <source>
        <dbReference type="ARBA" id="ARBA00022692"/>
    </source>
</evidence>
<feature type="transmembrane region" description="Helical" evidence="9">
    <location>
        <begin position="547"/>
        <end position="566"/>
    </location>
</feature>
<keyword evidence="11" id="KW-1185">Reference proteome</keyword>
<dbReference type="CDD" id="cd17417">
    <property type="entry name" value="MFS_NPF5"/>
    <property type="match status" value="1"/>
</dbReference>
<feature type="transmembrane region" description="Helical" evidence="9">
    <location>
        <begin position="205"/>
        <end position="224"/>
    </location>
</feature>
<evidence type="ECO:0000256" key="2">
    <source>
        <dbReference type="ARBA" id="ARBA00005982"/>
    </source>
</evidence>
<feature type="transmembrane region" description="Helical" evidence="9">
    <location>
        <begin position="337"/>
        <end position="356"/>
    </location>
</feature>
<dbReference type="EMBL" id="OX459125">
    <property type="protein sequence ID" value="CAI9114953.1"/>
    <property type="molecule type" value="Genomic_DNA"/>
</dbReference>
<keyword evidence="6 9" id="KW-1133">Transmembrane helix</keyword>
<evidence type="ECO:0000313" key="11">
    <source>
        <dbReference type="Proteomes" id="UP001161247"/>
    </source>
</evidence>
<evidence type="ECO:0000256" key="8">
    <source>
        <dbReference type="ARBA" id="ARBA00044504"/>
    </source>
</evidence>
<dbReference type="PANTHER" id="PTHR11654">
    <property type="entry name" value="OLIGOPEPTIDE TRANSPORTER-RELATED"/>
    <property type="match status" value="1"/>
</dbReference>
<organism evidence="10 11">
    <name type="scientific">Oldenlandia corymbosa var. corymbosa</name>
    <dbReference type="NCBI Taxonomy" id="529605"/>
    <lineage>
        <taxon>Eukaryota</taxon>
        <taxon>Viridiplantae</taxon>
        <taxon>Streptophyta</taxon>
        <taxon>Embryophyta</taxon>
        <taxon>Tracheophyta</taxon>
        <taxon>Spermatophyta</taxon>
        <taxon>Magnoliopsida</taxon>
        <taxon>eudicotyledons</taxon>
        <taxon>Gunneridae</taxon>
        <taxon>Pentapetalae</taxon>
        <taxon>asterids</taxon>
        <taxon>lamiids</taxon>
        <taxon>Gentianales</taxon>
        <taxon>Rubiaceae</taxon>
        <taxon>Rubioideae</taxon>
        <taxon>Spermacoceae</taxon>
        <taxon>Hedyotis-Oldenlandia complex</taxon>
        <taxon>Oldenlandia</taxon>
    </lineage>
</organism>
<feature type="transmembrane region" description="Helical" evidence="9">
    <location>
        <begin position="115"/>
        <end position="135"/>
    </location>
</feature>
<dbReference type="Proteomes" id="UP001161247">
    <property type="component" value="Chromosome 8"/>
</dbReference>
<dbReference type="InterPro" id="IPR036259">
    <property type="entry name" value="MFS_trans_sf"/>
</dbReference>
<evidence type="ECO:0000256" key="9">
    <source>
        <dbReference type="SAM" id="Phobius"/>
    </source>
</evidence>